<dbReference type="Proteomes" id="UP001501612">
    <property type="component" value="Unassembled WGS sequence"/>
</dbReference>
<accession>A0ABN2P7V5</accession>
<evidence type="ECO:0008006" key="3">
    <source>
        <dbReference type="Google" id="ProtNLM"/>
    </source>
</evidence>
<proteinExistence type="predicted"/>
<gene>
    <name evidence="1" type="ORF">GCM10009737_12390</name>
</gene>
<protein>
    <recommendedName>
        <fullName evidence="3">Peptidase MA-like domain-containing protein</fullName>
    </recommendedName>
</protein>
<organism evidence="1 2">
    <name type="scientific">Nocardioides lentus</name>
    <dbReference type="NCBI Taxonomy" id="338077"/>
    <lineage>
        <taxon>Bacteria</taxon>
        <taxon>Bacillati</taxon>
        <taxon>Actinomycetota</taxon>
        <taxon>Actinomycetes</taxon>
        <taxon>Propionibacteriales</taxon>
        <taxon>Nocardioidaceae</taxon>
        <taxon>Nocardioides</taxon>
    </lineage>
</organism>
<sequence length="448" mass="46101">MAGSFVSRPRVRALLVAAVVLALVAGGAAWWLTQRTYSTDLSSLGEGRAASGPAPGAASRTLADLAVALRAGDPGAARALAPADDPAARTLLADVARNAAALRVEGLALRYVDELAPGEAGLDAESDAAGREPGAWTAAVELTWRFAGFDRTDLRVEVPVDLLREGDRVAVTGFGGDAGSPAVPLPGQDQQVRGRVRVPVWLTGPVTVRRTEATLVVVAGAGGARYDALARAAVPAVAAELPGWDRRLVVEVPRDVDGLAAVLGAPVADVAGAAALSASPDGTPERRAATHVYVNPEVFGSLGRRGARLVMTHEAAHVATRAPGSPAPVWLVEGFADVVALGALDVPEPVAAAQAAARVRRDGPPTRLPGARDFDTAGTHAGATYEAAWLACLELRDAAGPDGLRRLYERVDAGEDLASAMRREAGIGLAELTRRWRERLVGLAGAAA</sequence>
<evidence type="ECO:0000313" key="2">
    <source>
        <dbReference type="Proteomes" id="UP001501612"/>
    </source>
</evidence>
<comment type="caution">
    <text evidence="1">The sequence shown here is derived from an EMBL/GenBank/DDBJ whole genome shotgun (WGS) entry which is preliminary data.</text>
</comment>
<evidence type="ECO:0000313" key="1">
    <source>
        <dbReference type="EMBL" id="GAA1912403.1"/>
    </source>
</evidence>
<dbReference type="RefSeq" id="WP_344005189.1">
    <property type="nucleotide sequence ID" value="NZ_BAAAMY010000002.1"/>
</dbReference>
<reference evidence="1 2" key="1">
    <citation type="journal article" date="2019" name="Int. J. Syst. Evol. Microbiol.">
        <title>The Global Catalogue of Microorganisms (GCM) 10K type strain sequencing project: providing services to taxonomists for standard genome sequencing and annotation.</title>
        <authorList>
            <consortium name="The Broad Institute Genomics Platform"/>
            <consortium name="The Broad Institute Genome Sequencing Center for Infectious Disease"/>
            <person name="Wu L."/>
            <person name="Ma J."/>
        </authorList>
    </citation>
    <scope>NUCLEOTIDE SEQUENCE [LARGE SCALE GENOMIC DNA]</scope>
    <source>
        <strain evidence="1 2">JCM 14046</strain>
    </source>
</reference>
<dbReference type="EMBL" id="BAAAMY010000002">
    <property type="protein sequence ID" value="GAA1912403.1"/>
    <property type="molecule type" value="Genomic_DNA"/>
</dbReference>
<name>A0ABN2P7V5_9ACTN</name>
<keyword evidence="2" id="KW-1185">Reference proteome</keyword>